<reference evidence="3" key="1">
    <citation type="submission" date="2013-02" db="EMBL/GenBank/DDBJ databases">
        <authorList>
            <person name="Cross G.A.M."/>
            <person name="Kim H.-S."/>
            <person name="Wickstead B."/>
        </authorList>
    </citation>
    <scope>NUCLEOTIDE SEQUENCE</scope>
    <source>
        <strain evidence="3">Lister 427</strain>
    </source>
</reference>
<dbReference type="EMBL" id="KC613038">
    <property type="protein sequence ID" value="AGH60469.1"/>
    <property type="molecule type" value="Genomic_DNA"/>
</dbReference>
<name>M4SWN3_9TRYP</name>
<proteinExistence type="predicted"/>
<protein>
    <submittedName>
        <fullName evidence="3">Variant surface glycoprotein 1543</fullName>
    </submittedName>
</protein>
<dbReference type="VEuPathDB" id="TriTrypDB:Tb11.v5.0915"/>
<reference evidence="3" key="2">
    <citation type="journal article" date="2014" name="Mol. Biochem. Parasitol.">
        <title>Capturing the variant surface glycoprotein repertoire (the VSGnome) of Trypanosoma brucei Lister 427.</title>
        <authorList>
            <person name="Cross G.A."/>
            <person name="Kim H.S."/>
            <person name="Wickstead B."/>
        </authorList>
    </citation>
    <scope>NUCLEOTIDE SEQUENCE</scope>
    <source>
        <strain evidence="3">Lister 427</strain>
    </source>
</reference>
<evidence type="ECO:0000256" key="2">
    <source>
        <dbReference type="SAM" id="SignalP"/>
    </source>
</evidence>
<dbReference type="SUPFAM" id="SSF58087">
    <property type="entry name" value="Variant surface glycoprotein (N-terminal domain)"/>
    <property type="match status" value="1"/>
</dbReference>
<keyword evidence="2" id="KW-0732">Signal</keyword>
<accession>M4SWN3</accession>
<organism evidence="3">
    <name type="scientific">Trypanosoma brucei</name>
    <dbReference type="NCBI Taxonomy" id="5691"/>
    <lineage>
        <taxon>Eukaryota</taxon>
        <taxon>Discoba</taxon>
        <taxon>Euglenozoa</taxon>
        <taxon>Kinetoplastea</taxon>
        <taxon>Metakinetoplastina</taxon>
        <taxon>Trypanosomatida</taxon>
        <taxon>Trypanosomatidae</taxon>
        <taxon>Trypanosoma</taxon>
    </lineage>
</organism>
<feature type="signal peptide" evidence="2">
    <location>
        <begin position="1"/>
        <end position="23"/>
    </location>
</feature>
<evidence type="ECO:0000256" key="1">
    <source>
        <dbReference type="SAM" id="MobiDB-lite"/>
    </source>
</evidence>
<feature type="chain" id="PRO_5004057494" evidence="2">
    <location>
        <begin position="24"/>
        <end position="369"/>
    </location>
</feature>
<sequence>MGKVKAAFTGTALFLAITILGSATDTETAKQSTACKSANYIQSLQKAIRQQPVDLLSEIKAMQEARELLELAASTTDKRSSASAIAPLAAVNRQLTELLGKAEQCLAKVAETATVLATQSGKHWAIAEAAAITASAASGDTLSDGAGAAEKYAELALTGTDGSSCTDAQASSLEAKETEVNLPGLENLNVFGLEQYSTPGHTDRKLCNTGCSGRCNTPSSWRVKVVNKKLLKEKAPKQLQVKAVGKSEQTEPPKKKPKAKHLWHGTNTTLNGEYMTSSRTNTATSENLISGPPPQAKSDETIRCVMLAATHGASTKYDPGNSAQKAENDSLITQTFESDKNAFENRFWKALKAHTMDMTIGGKELKNKL</sequence>
<feature type="region of interest" description="Disordered" evidence="1">
    <location>
        <begin position="237"/>
        <end position="262"/>
    </location>
</feature>
<dbReference type="VEuPathDB" id="TriTrypDB:Tb427_000264600"/>
<evidence type="ECO:0000313" key="3">
    <source>
        <dbReference type="EMBL" id="AGH60469.1"/>
    </source>
</evidence>
<dbReference type="AlphaFoldDB" id="M4SWN3"/>